<organism evidence="2 3">
    <name type="scientific">Natrarchaeobius chitinivorans</name>
    <dbReference type="NCBI Taxonomy" id="1679083"/>
    <lineage>
        <taxon>Archaea</taxon>
        <taxon>Methanobacteriati</taxon>
        <taxon>Methanobacteriota</taxon>
        <taxon>Stenosarchaea group</taxon>
        <taxon>Halobacteria</taxon>
        <taxon>Halobacteriales</taxon>
        <taxon>Natrialbaceae</taxon>
        <taxon>Natrarchaeobius</taxon>
    </lineage>
</organism>
<dbReference type="GO" id="GO:0016787">
    <property type="term" value="F:hydrolase activity"/>
    <property type="evidence" value="ECO:0007669"/>
    <property type="project" value="UniProtKB-KW"/>
</dbReference>
<evidence type="ECO:0000313" key="3">
    <source>
        <dbReference type="Proteomes" id="UP000281431"/>
    </source>
</evidence>
<proteinExistence type="predicted"/>
<dbReference type="OrthoDB" id="204671at2157"/>
<comment type="caution">
    <text evidence="2">The sequence shown here is derived from an EMBL/GenBank/DDBJ whole genome shotgun (WGS) entry which is preliminary data.</text>
</comment>
<evidence type="ECO:0000313" key="2">
    <source>
        <dbReference type="EMBL" id="RQH03323.1"/>
    </source>
</evidence>
<keyword evidence="1" id="KW-0812">Transmembrane</keyword>
<accession>A0A3N6NSR7</accession>
<protein>
    <submittedName>
        <fullName evidence="2">Metal-dependent hydrolase</fullName>
    </submittedName>
</protein>
<feature type="transmembrane region" description="Helical" evidence="1">
    <location>
        <begin position="77"/>
        <end position="95"/>
    </location>
</feature>
<keyword evidence="2" id="KW-0378">Hydrolase</keyword>
<name>A0A3N6NSR7_NATCH</name>
<sequence length="184" mass="19506">MMATTHVFVGLAAVAPIAYAAPELSTPLAAGAILGGLAPDLDLVFEHRRTCHFPVVGVAVAAVAVGVALVAPSPFAVALAAFAAVAWIHAASDAIGGGPEMDPWNDRTERAVYDHVRGRWIRPRRWIRYDGAPEDAAIATAFAVPALLVFDGWVTAAVIVGLATSFVYALVRRRLVAWTPEWLE</sequence>
<dbReference type="Proteomes" id="UP000281431">
    <property type="component" value="Unassembled WGS sequence"/>
</dbReference>
<keyword evidence="3" id="KW-1185">Reference proteome</keyword>
<reference evidence="2 3" key="1">
    <citation type="submission" date="2018-10" db="EMBL/GenBank/DDBJ databases">
        <title>Natrarchaeobius chitinivorans gen. nov., sp. nov., and Natrarchaeobius haloalkaliphilus sp. nov., alkaliphilic, chitin-utilizing haloarchaea from hypersaline alkaline lakes.</title>
        <authorList>
            <person name="Sorokin D.Y."/>
            <person name="Elcheninov A.G."/>
            <person name="Kostrikina N.A."/>
            <person name="Bale N.J."/>
            <person name="Sinninghe Damste J.S."/>
            <person name="Khijniak T.V."/>
            <person name="Kublanov I.V."/>
            <person name="Toshchakov S.V."/>
        </authorList>
    </citation>
    <scope>NUCLEOTIDE SEQUENCE [LARGE SCALE GENOMIC DNA]</scope>
    <source>
        <strain evidence="2 3">AArcht7</strain>
    </source>
</reference>
<feature type="transmembrane region" description="Helical" evidence="1">
    <location>
        <begin position="52"/>
        <end position="70"/>
    </location>
</feature>
<evidence type="ECO:0000256" key="1">
    <source>
        <dbReference type="SAM" id="Phobius"/>
    </source>
</evidence>
<dbReference type="AlphaFoldDB" id="A0A3N6NSR7"/>
<keyword evidence="1" id="KW-1133">Transmembrane helix</keyword>
<gene>
    <name evidence="2" type="ORF">EA472_01725</name>
</gene>
<feature type="transmembrane region" description="Helical" evidence="1">
    <location>
        <begin position="152"/>
        <end position="171"/>
    </location>
</feature>
<dbReference type="EMBL" id="REFZ01000001">
    <property type="protein sequence ID" value="RQH03323.1"/>
    <property type="molecule type" value="Genomic_DNA"/>
</dbReference>
<keyword evidence="1" id="KW-0472">Membrane</keyword>